<feature type="binding site" evidence="3">
    <location>
        <position position="103"/>
    </location>
    <ligand>
        <name>substrate</name>
    </ligand>
</feature>
<comment type="caution">
    <text evidence="5">The sequence shown here is derived from an EMBL/GenBank/DDBJ whole genome shotgun (WGS) entry which is preliminary data.</text>
</comment>
<dbReference type="SUPFAM" id="SSF63829">
    <property type="entry name" value="Calcium-dependent phosphotriesterase"/>
    <property type="match status" value="1"/>
</dbReference>
<dbReference type="EMBL" id="FNDI01000019">
    <property type="protein sequence ID" value="SDI56524.1"/>
    <property type="molecule type" value="Genomic_DNA"/>
</dbReference>
<dbReference type="InterPro" id="IPR005511">
    <property type="entry name" value="SMP-30"/>
</dbReference>
<evidence type="ECO:0000259" key="4">
    <source>
        <dbReference type="Pfam" id="PF08450"/>
    </source>
</evidence>
<feature type="domain" description="SMP-30/Gluconolactonase/LRE-like region" evidence="4">
    <location>
        <begin position="16"/>
        <end position="256"/>
    </location>
</feature>
<keyword evidence="3" id="KW-0479">Metal-binding</keyword>
<organism evidence="5 6">
    <name type="scientific">Paraburkholderia steynii</name>
    <dbReference type="NCBI Taxonomy" id="1245441"/>
    <lineage>
        <taxon>Bacteria</taxon>
        <taxon>Pseudomonadati</taxon>
        <taxon>Pseudomonadota</taxon>
        <taxon>Betaproteobacteria</taxon>
        <taxon>Burkholderiales</taxon>
        <taxon>Burkholderiaceae</taxon>
        <taxon>Paraburkholderia</taxon>
    </lineage>
</organism>
<dbReference type="PANTHER" id="PTHR10907">
    <property type="entry name" value="REGUCALCIN"/>
    <property type="match status" value="1"/>
</dbReference>
<proteinExistence type="inferred from homology"/>
<keyword evidence="3" id="KW-0862">Zinc</keyword>
<gene>
    <name evidence="5" type="ORF">SAMN04487926_11980</name>
</gene>
<name>A0A7Z7BBE9_9BURK</name>
<evidence type="ECO:0000256" key="1">
    <source>
        <dbReference type="ARBA" id="ARBA00008853"/>
    </source>
</evidence>
<dbReference type="GO" id="GO:0004341">
    <property type="term" value="F:gluconolactonase activity"/>
    <property type="evidence" value="ECO:0007669"/>
    <property type="project" value="TreeGrafter"/>
</dbReference>
<accession>A0A7Z7BBE9</accession>
<reference evidence="5" key="1">
    <citation type="submission" date="2016-10" db="EMBL/GenBank/DDBJ databases">
        <authorList>
            <person name="Varghese N."/>
            <person name="Submissions S."/>
        </authorList>
    </citation>
    <scope>NUCLEOTIDE SEQUENCE [LARGE SCALE GENOMIC DNA]</scope>
    <source>
        <strain evidence="5">YR281</strain>
    </source>
</reference>
<evidence type="ECO:0000256" key="2">
    <source>
        <dbReference type="PIRSR" id="PIRSR605511-1"/>
    </source>
</evidence>
<comment type="cofactor">
    <cofactor evidence="3">
        <name>Zn(2+)</name>
        <dbReference type="ChEBI" id="CHEBI:29105"/>
    </cofactor>
    <text evidence="3">Binds 1 divalent metal cation per subunit.</text>
</comment>
<feature type="binding site" evidence="3">
    <location>
        <position position="149"/>
    </location>
    <ligand>
        <name>a divalent metal cation</name>
        <dbReference type="ChEBI" id="CHEBI:60240"/>
    </ligand>
</feature>
<feature type="binding site" evidence="3">
    <location>
        <position position="18"/>
    </location>
    <ligand>
        <name>a divalent metal cation</name>
        <dbReference type="ChEBI" id="CHEBI:60240"/>
    </ligand>
</feature>
<keyword evidence="6" id="KW-1185">Reference proteome</keyword>
<sequence length="294" mass="32215">MNTPSPVCVWQVEAELGEGPVWQHSEGAVYFVDIKGRYLHRLSVETGEKTTWRAPSEPGFVLPLSDSTFVCGLRDGLYRFDVEDGKFSQIVSVEVDLPGNRLNDGFVDSEGHLWFGSMDDSEKKPTGSLYRLEDSGGVTMRDAGYVITNGPATSPDNQTLYHTDTLEKTVYAFDVNELGELSRRRVFTTISGTGYPDGMTVDVDGFVWVALFGGGRVERYSPDGALVEQVPFPCSNITKLTFGGDDLRTAYVTTARKGLSPEDILQQPLAGGLFSFRTETPGKAQARCTRGLTP</sequence>
<dbReference type="Pfam" id="PF08450">
    <property type="entry name" value="SGL"/>
    <property type="match status" value="1"/>
</dbReference>
<dbReference type="GO" id="GO:0005509">
    <property type="term" value="F:calcium ion binding"/>
    <property type="evidence" value="ECO:0007669"/>
    <property type="project" value="TreeGrafter"/>
</dbReference>
<evidence type="ECO:0000313" key="5">
    <source>
        <dbReference type="EMBL" id="SDI56524.1"/>
    </source>
</evidence>
<dbReference type="AlphaFoldDB" id="A0A7Z7BBE9"/>
<evidence type="ECO:0000313" key="6">
    <source>
        <dbReference type="Proteomes" id="UP000198900"/>
    </source>
</evidence>
<feature type="active site" description="Proton donor/acceptor" evidence="2">
    <location>
        <position position="197"/>
    </location>
</feature>
<dbReference type="GO" id="GO:0019853">
    <property type="term" value="P:L-ascorbic acid biosynthetic process"/>
    <property type="evidence" value="ECO:0007669"/>
    <property type="project" value="TreeGrafter"/>
</dbReference>
<dbReference type="Gene3D" id="2.120.10.30">
    <property type="entry name" value="TolB, C-terminal domain"/>
    <property type="match status" value="1"/>
</dbReference>
<comment type="similarity">
    <text evidence="1">Belongs to the SMP-30/CGR1 family.</text>
</comment>
<dbReference type="RefSeq" id="WP_091784375.1">
    <property type="nucleotide sequence ID" value="NZ_FNDI01000019.1"/>
</dbReference>
<dbReference type="Proteomes" id="UP000198900">
    <property type="component" value="Unassembled WGS sequence"/>
</dbReference>
<dbReference type="PANTHER" id="PTHR10907:SF47">
    <property type="entry name" value="REGUCALCIN"/>
    <property type="match status" value="1"/>
</dbReference>
<dbReference type="InterPro" id="IPR011042">
    <property type="entry name" value="6-blade_b-propeller_TolB-like"/>
</dbReference>
<feature type="binding site" evidence="3">
    <location>
        <position position="101"/>
    </location>
    <ligand>
        <name>substrate</name>
    </ligand>
</feature>
<dbReference type="PRINTS" id="PR01790">
    <property type="entry name" value="SMP30FAMILY"/>
</dbReference>
<dbReference type="InterPro" id="IPR013658">
    <property type="entry name" value="SGL"/>
</dbReference>
<protein>
    <submittedName>
        <fullName evidence="5">Xylono-1,4-lactonase</fullName>
    </submittedName>
</protein>
<feature type="binding site" evidence="3">
    <location>
        <position position="197"/>
    </location>
    <ligand>
        <name>a divalent metal cation</name>
        <dbReference type="ChEBI" id="CHEBI:60240"/>
    </ligand>
</feature>
<evidence type="ECO:0000256" key="3">
    <source>
        <dbReference type="PIRSR" id="PIRSR605511-2"/>
    </source>
</evidence>